<sequence>MAGTRRSRPILPRLRGGEKRRAFGGLTLFLIRQPRRAQHSVVRAAGIVTPDRAPLAGRPLPGGTPYLAAMPGPLTHRPARAALILLALLAAAPAAAQAPAVLERPPATQERAPAARDPVPIPSQEARILPALAPRGMVASQEARATRIGIEVLKRGGNAVDAAVAVGFALAVTLPQAGNLGGGGFMLVHLADRNETVAIDYRETAPQAATADMFLKADGEPDRDASTNGGKAVGVPGTVRGLAEAHRLYGSGTLSLADLIAPAERLAREGIGVEGGLADSLPQVAGLLGRWPSTRAVFFNGERVRGRGETLVQTDLADTLRTIAERGPDAFYRGPVAERIAAAVKAAGGVMTPEDLAGYAVELRKPVRGSYRGYDIVSMPPPSSGGIHLIQILNILEGFDLAGMGAGSAAALHTLAEAMKPAYADRATYLGDPDRVKVPVRGLLSKGYAASLRAAIDPQRARPADAIRAGDPLPYESDQTTHFSVVDAAGNAVANTYTLNFSYGIGLIAEGTGVLLNNEMDDFSAKTGAQNAYGLVGSDANAVAPGKRPLSSMTPTFVFRDGRLFLVTGSSGGSRIITTVLQVIVNLIDFRMNLAEAVTAPRIHHQWRPDVLLAEEGLSPDTLALLKARGHAVKVGATSGSANSVMRLDGLLAGSSDPRQRSTLADGY</sequence>
<evidence type="ECO:0000256" key="8">
    <source>
        <dbReference type="ARBA" id="ARBA00047417"/>
    </source>
</evidence>
<comment type="pathway">
    <text evidence="11">Sulfur metabolism; glutathione metabolism.</text>
</comment>
<dbReference type="InterPro" id="IPR000101">
    <property type="entry name" value="GGT_peptidase"/>
</dbReference>
<feature type="binding site" evidence="10">
    <location>
        <position position="573"/>
    </location>
    <ligand>
        <name>L-glutamate</name>
        <dbReference type="ChEBI" id="CHEBI:29985"/>
    </ligand>
</feature>
<evidence type="ECO:0000256" key="10">
    <source>
        <dbReference type="PIRSR" id="PIRSR600101-2"/>
    </source>
</evidence>
<accession>A0A564G345</accession>
<comment type="catalytic activity">
    <reaction evidence="8 11">
        <text>an N-terminal (5-L-glutamyl)-[peptide] + an alpha-amino acid = 5-L-glutamyl amino acid + an N-terminal L-alpha-aminoacyl-[peptide]</text>
        <dbReference type="Rhea" id="RHEA:23904"/>
        <dbReference type="Rhea" id="RHEA-COMP:9780"/>
        <dbReference type="Rhea" id="RHEA-COMP:9795"/>
        <dbReference type="ChEBI" id="CHEBI:77644"/>
        <dbReference type="ChEBI" id="CHEBI:78597"/>
        <dbReference type="ChEBI" id="CHEBI:78599"/>
        <dbReference type="ChEBI" id="CHEBI:78608"/>
        <dbReference type="EC" id="2.3.2.2"/>
    </reaction>
</comment>
<keyword evidence="5 11" id="KW-0378">Hydrolase</keyword>
<dbReference type="InterPro" id="IPR029055">
    <property type="entry name" value="Ntn_hydrolases_N"/>
</dbReference>
<dbReference type="Proteomes" id="UP001055303">
    <property type="component" value="Unassembled WGS sequence"/>
</dbReference>
<keyword evidence="4 11" id="KW-0808">Transferase</keyword>
<dbReference type="PANTHER" id="PTHR43199:SF1">
    <property type="entry name" value="GLUTATHIONE HYDROLASE PROENZYME"/>
    <property type="match status" value="1"/>
</dbReference>
<feature type="active site" description="Nucleophile" evidence="9">
    <location>
        <position position="480"/>
    </location>
</feature>
<evidence type="ECO:0000313" key="12">
    <source>
        <dbReference type="EMBL" id="GJD58643.1"/>
    </source>
</evidence>
<dbReference type="EMBL" id="BPQI01000162">
    <property type="protein sequence ID" value="GJD58643.1"/>
    <property type="molecule type" value="Genomic_DNA"/>
</dbReference>
<dbReference type="EC" id="2.3.2.2" evidence="11"/>
<comment type="PTM">
    <text evidence="11">Cleaved by autocatalysis into a large and a small subunit.</text>
</comment>
<feature type="binding site" evidence="10">
    <location>
        <position position="202"/>
    </location>
    <ligand>
        <name>L-glutamate</name>
        <dbReference type="ChEBI" id="CHEBI:29985"/>
    </ligand>
</feature>
<dbReference type="InterPro" id="IPR051792">
    <property type="entry name" value="GGT_bact"/>
</dbReference>
<gene>
    <name evidence="13" type="primary">ggt</name>
    <name evidence="12" type="ORF">IFDJLNFL_4565</name>
    <name evidence="13" type="ORF">MTDSW087_04621</name>
</gene>
<dbReference type="EMBL" id="CABFVH010000042">
    <property type="protein sequence ID" value="VUF14895.1"/>
    <property type="molecule type" value="Genomic_DNA"/>
</dbReference>
<dbReference type="GO" id="GO:0103068">
    <property type="term" value="F:leukotriene C4 gamma-glutamyl transferase activity"/>
    <property type="evidence" value="ECO:0007669"/>
    <property type="project" value="UniProtKB-EC"/>
</dbReference>
<dbReference type="PANTHER" id="PTHR43199">
    <property type="entry name" value="GLUTATHIONE HYDROLASE"/>
    <property type="match status" value="1"/>
</dbReference>
<reference evidence="12" key="3">
    <citation type="submission" date="2021-08" db="EMBL/GenBank/DDBJ databases">
        <authorList>
            <person name="Tani A."/>
            <person name="Ola A."/>
            <person name="Ogura Y."/>
            <person name="Katsura K."/>
            <person name="Hayashi T."/>
        </authorList>
    </citation>
    <scope>NUCLEOTIDE SEQUENCE</scope>
    <source>
        <strain evidence="12">DSM 22415</strain>
    </source>
</reference>
<evidence type="ECO:0000256" key="1">
    <source>
        <dbReference type="ARBA" id="ARBA00001049"/>
    </source>
</evidence>
<dbReference type="GO" id="GO:0006750">
    <property type="term" value="P:glutathione biosynthetic process"/>
    <property type="evidence" value="ECO:0007669"/>
    <property type="project" value="UniProtKB-KW"/>
</dbReference>
<dbReference type="GO" id="GO:0036374">
    <property type="term" value="F:glutathione hydrolase activity"/>
    <property type="evidence" value="ECO:0007669"/>
    <property type="project" value="UniProtKB-UniRule"/>
</dbReference>
<evidence type="ECO:0000256" key="5">
    <source>
        <dbReference type="ARBA" id="ARBA00022801"/>
    </source>
</evidence>
<reference evidence="12" key="2">
    <citation type="journal article" date="2021" name="Front. Microbiol.">
        <title>Comprehensive Comparative Genomics and Phenotyping of Methylobacterium Species.</title>
        <authorList>
            <person name="Alessa O."/>
            <person name="Ogura Y."/>
            <person name="Fujitani Y."/>
            <person name="Takami H."/>
            <person name="Hayashi T."/>
            <person name="Sahin N."/>
            <person name="Tani A."/>
        </authorList>
    </citation>
    <scope>NUCLEOTIDE SEQUENCE</scope>
    <source>
        <strain evidence="12">DSM 22415</strain>
    </source>
</reference>
<comment type="similarity">
    <text evidence="3 11">Belongs to the gamma-glutamyltransferase family.</text>
</comment>
<evidence type="ECO:0000313" key="14">
    <source>
        <dbReference type="Proteomes" id="UP000401717"/>
    </source>
</evidence>
<evidence type="ECO:0000256" key="6">
    <source>
        <dbReference type="ARBA" id="ARBA00023145"/>
    </source>
</evidence>
<dbReference type="NCBIfam" id="TIGR00066">
    <property type="entry name" value="g_glut_trans"/>
    <property type="match status" value="1"/>
</dbReference>
<evidence type="ECO:0000256" key="2">
    <source>
        <dbReference type="ARBA" id="ARBA00001089"/>
    </source>
</evidence>
<dbReference type="InterPro" id="IPR055262">
    <property type="entry name" value="GGT_CS"/>
</dbReference>
<comment type="catalytic activity">
    <reaction evidence="2 11">
        <text>glutathione + H2O = L-cysteinylglycine + L-glutamate</text>
        <dbReference type="Rhea" id="RHEA:28807"/>
        <dbReference type="ChEBI" id="CHEBI:15377"/>
        <dbReference type="ChEBI" id="CHEBI:29985"/>
        <dbReference type="ChEBI" id="CHEBI:57925"/>
        <dbReference type="ChEBI" id="CHEBI:61694"/>
        <dbReference type="EC" id="3.4.19.13"/>
    </reaction>
</comment>
<comment type="subunit">
    <text evidence="11">This enzyme consists of two polypeptide chains, which are synthesized in precursor form from a single polypeptide.</text>
</comment>
<dbReference type="InterPro" id="IPR043138">
    <property type="entry name" value="GGT_lsub"/>
</dbReference>
<proteinExistence type="inferred from homology"/>
<dbReference type="Pfam" id="PF01019">
    <property type="entry name" value="G_glu_transpept"/>
    <property type="match status" value="1"/>
</dbReference>
<dbReference type="UniPathway" id="UPA00204"/>
<comment type="catalytic activity">
    <reaction evidence="1 11">
        <text>an S-substituted glutathione + H2O = an S-substituted L-cysteinylglycine + L-glutamate</text>
        <dbReference type="Rhea" id="RHEA:59468"/>
        <dbReference type="ChEBI" id="CHEBI:15377"/>
        <dbReference type="ChEBI" id="CHEBI:29985"/>
        <dbReference type="ChEBI" id="CHEBI:90779"/>
        <dbReference type="ChEBI" id="CHEBI:143103"/>
        <dbReference type="EC" id="3.4.19.13"/>
    </reaction>
</comment>
<keyword evidence="6 11" id="KW-0865">Zymogen</keyword>
<dbReference type="Proteomes" id="UP000401717">
    <property type="component" value="Unassembled WGS sequence"/>
</dbReference>
<name>A0A564G345_9HYPH</name>
<evidence type="ECO:0000256" key="11">
    <source>
        <dbReference type="RuleBase" id="RU368036"/>
    </source>
</evidence>
<dbReference type="Gene3D" id="1.10.246.130">
    <property type="match status" value="1"/>
</dbReference>
<reference evidence="13 14" key="1">
    <citation type="submission" date="2019-06" db="EMBL/GenBank/DDBJ databases">
        <authorList>
            <person name="Rodrigo-Torres L."/>
            <person name="Arahal R. D."/>
            <person name="Lucena T."/>
        </authorList>
    </citation>
    <scope>NUCLEOTIDE SEQUENCE [LARGE SCALE GENOMIC DNA]</scope>
    <source>
        <strain evidence="13 14">SW08-7</strain>
    </source>
</reference>
<keyword evidence="7 11" id="KW-0012">Acyltransferase</keyword>
<protein>
    <recommendedName>
        <fullName evidence="11">Glutathione hydrolase proenzyme</fullName>
        <ecNumber evidence="11">2.3.2.2</ecNumber>
        <ecNumber evidence="11">3.4.19.13</ecNumber>
    </recommendedName>
    <component>
        <recommendedName>
            <fullName evidence="11">Glutathione hydrolase large chain</fullName>
        </recommendedName>
    </component>
    <component>
        <recommendedName>
            <fullName evidence="11">Glutathione hydrolase small chain</fullName>
        </recommendedName>
    </component>
</protein>
<organism evidence="13 14">
    <name type="scientific">Methylobacterium dankookense</name>
    <dbReference type="NCBI Taxonomy" id="560405"/>
    <lineage>
        <taxon>Bacteria</taxon>
        <taxon>Pseudomonadati</taxon>
        <taxon>Pseudomonadota</taxon>
        <taxon>Alphaproteobacteria</taxon>
        <taxon>Hyphomicrobiales</taxon>
        <taxon>Methylobacteriaceae</taxon>
        <taxon>Methylobacterium</taxon>
    </lineage>
</organism>
<feature type="binding site" evidence="10">
    <location>
        <position position="522"/>
    </location>
    <ligand>
        <name>L-glutamate</name>
        <dbReference type="ChEBI" id="CHEBI:29985"/>
    </ligand>
</feature>
<evidence type="ECO:0000313" key="15">
    <source>
        <dbReference type="Proteomes" id="UP001055303"/>
    </source>
</evidence>
<dbReference type="AlphaFoldDB" id="A0A564G345"/>
<dbReference type="PRINTS" id="PR01210">
    <property type="entry name" value="GGTRANSPTASE"/>
</dbReference>
<dbReference type="EC" id="3.4.19.13" evidence="11"/>
<feature type="binding site" evidence="10">
    <location>
        <begin position="498"/>
        <end position="500"/>
    </location>
    <ligand>
        <name>L-glutamate</name>
        <dbReference type="ChEBI" id="CHEBI:29985"/>
    </ligand>
</feature>
<keyword evidence="15" id="KW-1185">Reference proteome</keyword>
<evidence type="ECO:0000256" key="4">
    <source>
        <dbReference type="ARBA" id="ARBA00022679"/>
    </source>
</evidence>
<evidence type="ECO:0000256" key="3">
    <source>
        <dbReference type="ARBA" id="ARBA00009381"/>
    </source>
</evidence>
<feature type="binding site" evidence="10">
    <location>
        <begin position="551"/>
        <end position="552"/>
    </location>
    <ligand>
        <name>L-glutamate</name>
        <dbReference type="ChEBI" id="CHEBI:29985"/>
    </ligand>
</feature>
<evidence type="ECO:0000313" key="13">
    <source>
        <dbReference type="EMBL" id="VUF14895.1"/>
    </source>
</evidence>
<keyword evidence="11" id="KW-0317">Glutathione biosynthesis</keyword>
<dbReference type="InterPro" id="IPR043137">
    <property type="entry name" value="GGT_ssub_C"/>
</dbReference>
<evidence type="ECO:0000256" key="9">
    <source>
        <dbReference type="PIRSR" id="PIRSR600101-1"/>
    </source>
</evidence>
<evidence type="ECO:0000256" key="7">
    <source>
        <dbReference type="ARBA" id="ARBA00023315"/>
    </source>
</evidence>
<dbReference type="Gene3D" id="3.60.20.40">
    <property type="match status" value="1"/>
</dbReference>
<dbReference type="PROSITE" id="PS00462">
    <property type="entry name" value="G_GLU_TRANSPEPTIDASE"/>
    <property type="match status" value="1"/>
</dbReference>
<dbReference type="GO" id="GO:0006751">
    <property type="term" value="P:glutathione catabolic process"/>
    <property type="evidence" value="ECO:0007669"/>
    <property type="project" value="UniProtKB-UniRule"/>
</dbReference>
<dbReference type="SUPFAM" id="SSF56235">
    <property type="entry name" value="N-terminal nucleophile aminohydrolases (Ntn hydrolases)"/>
    <property type="match status" value="1"/>
</dbReference>